<dbReference type="GO" id="GO:0033743">
    <property type="term" value="F:peptide-methionine (R)-S-oxide reductase activity"/>
    <property type="evidence" value="ECO:0007669"/>
    <property type="project" value="InterPro"/>
</dbReference>
<dbReference type="GO" id="GO:0020037">
    <property type="term" value="F:heme binding"/>
    <property type="evidence" value="ECO:0007669"/>
    <property type="project" value="InterPro"/>
</dbReference>
<keyword evidence="5" id="KW-0560">Oxidoreductase</keyword>
<organism evidence="8 9">
    <name type="scientific">Polarella glacialis</name>
    <name type="common">Dinoflagellate</name>
    <dbReference type="NCBI Taxonomy" id="89957"/>
    <lineage>
        <taxon>Eukaryota</taxon>
        <taxon>Sar</taxon>
        <taxon>Alveolata</taxon>
        <taxon>Dinophyceae</taxon>
        <taxon>Suessiales</taxon>
        <taxon>Suessiaceae</taxon>
        <taxon>Polarella</taxon>
    </lineage>
</organism>
<dbReference type="PANTHER" id="PTHR46081:SF8">
    <property type="entry name" value="PEPTIDE METHIONINE SULFOXIDE REDUCTASE 2"/>
    <property type="match status" value="1"/>
</dbReference>
<dbReference type="PANTHER" id="PTHR46081">
    <property type="entry name" value="PEPTIDE METHIONINE SULFOXIDE REDUCTASE 2"/>
    <property type="match status" value="1"/>
</dbReference>
<evidence type="ECO:0000256" key="1">
    <source>
        <dbReference type="ARBA" id="ARBA00001947"/>
    </source>
</evidence>
<accession>A0A813D9V5</accession>
<feature type="transmembrane region" description="Helical" evidence="6">
    <location>
        <begin position="320"/>
        <end position="339"/>
    </location>
</feature>
<dbReference type="SUPFAM" id="SSF51316">
    <property type="entry name" value="Mss4-like"/>
    <property type="match status" value="1"/>
</dbReference>
<protein>
    <recommendedName>
        <fullName evidence="7">MsrB domain-containing protein</fullName>
    </recommendedName>
</protein>
<evidence type="ECO:0000256" key="5">
    <source>
        <dbReference type="ARBA" id="ARBA00023002"/>
    </source>
</evidence>
<keyword evidence="6" id="KW-1133">Transmembrane helix</keyword>
<evidence type="ECO:0000256" key="3">
    <source>
        <dbReference type="ARBA" id="ARBA00022723"/>
    </source>
</evidence>
<dbReference type="OrthoDB" id="423246at2759"/>
<evidence type="ECO:0000256" key="6">
    <source>
        <dbReference type="SAM" id="Phobius"/>
    </source>
</evidence>
<keyword evidence="6" id="KW-0812">Transmembrane</keyword>
<dbReference type="Gene3D" id="1.10.630.10">
    <property type="entry name" value="Cytochrome P450"/>
    <property type="match status" value="1"/>
</dbReference>
<sequence length="772" mass="84580">MACGGCICKCCGRFCIMLALFIGLLCIPAIETMYWQALEKYVAPDELTDTATPGSVTFIVLLMLGQLPQVPEYGPTFAEAFARNGRMANAVNAFEGPGLLLSMNAAGGYMLYRTSHEACKRMYYDRETDRVEDNFIGGIDINKAGKFFAPGVMPTLLQIGTSDPRWWARRDLWSATIPALGRHPVELPDFEFPSVQGLTEATFCGSISGFDEAWSGLLEYGDPSKLVPDELGYVVGFNFFRQAFGVELNKDELDLVSELQSKIGEMLLPGGNSISDSFAARGIEIQRAIEAAVLKGEWSTRFLAEAEKRGMDGRARLRELLFSFIVAGYGAPGTAFYAMHVITYFKGKNRLALYAKDPEAFILEVVRLQGAGGANSFYHAKNTTKWTLGSGKVITEKAGSVAMTNLLVTGYDPAVWGGPAKDPAYAAEFIPGRDNRERVMSWMSELGDIRKCPNMTGCDAAPRFCPGAELTQRLTRQTADFYLKKCLGRAAKDAEPVFSWHLFKGVGRDIVFAHAIRIVVEKTFVSCADGNLGTASMQCRSCAAAPVQDAIRTYRAPFNSIIALDVFAFSFSTGPAFWWGFAEPVCWQGKSGKLKKPDSIIVTGVAPPACGDNGASCRGDAESPAFAPEAVETWLAALSIAARAEELVWREQLNTEQFRVLRMKGTEEINSGLYNEFFGDGHYGCSACGKQLYLSQHKFKSGHGWPAFSESIPGALKRHGSRKVEVTCIRCGGHVGHVFKSSRYPKPLHERHCANSISLKFEPRQPGTFELP</sequence>
<dbReference type="InterPro" id="IPR011057">
    <property type="entry name" value="Mss4-like_sf"/>
</dbReference>
<dbReference type="PROSITE" id="PS51790">
    <property type="entry name" value="MSRB"/>
    <property type="match status" value="1"/>
</dbReference>
<evidence type="ECO:0000256" key="4">
    <source>
        <dbReference type="ARBA" id="ARBA00022833"/>
    </source>
</evidence>
<feature type="transmembrane region" description="Helical" evidence="6">
    <location>
        <begin position="12"/>
        <end position="30"/>
    </location>
</feature>
<evidence type="ECO:0000313" key="9">
    <source>
        <dbReference type="Proteomes" id="UP000654075"/>
    </source>
</evidence>
<comment type="cofactor">
    <cofactor evidence="1">
        <name>Zn(2+)</name>
        <dbReference type="ChEBI" id="CHEBI:29105"/>
    </cofactor>
</comment>
<dbReference type="GO" id="GO:0030091">
    <property type="term" value="P:protein repair"/>
    <property type="evidence" value="ECO:0007669"/>
    <property type="project" value="InterPro"/>
</dbReference>
<dbReference type="GO" id="GO:0005506">
    <property type="term" value="F:iron ion binding"/>
    <property type="evidence" value="ECO:0007669"/>
    <property type="project" value="InterPro"/>
</dbReference>
<evidence type="ECO:0000313" key="8">
    <source>
        <dbReference type="EMBL" id="CAE8582400.1"/>
    </source>
</evidence>
<dbReference type="EMBL" id="CAJNNV010000379">
    <property type="protein sequence ID" value="CAE8582400.1"/>
    <property type="molecule type" value="Genomic_DNA"/>
</dbReference>
<dbReference type="InterPro" id="IPR028427">
    <property type="entry name" value="Met_Sox_Rdtase_MsrB"/>
</dbReference>
<reference evidence="8" key="1">
    <citation type="submission" date="2021-02" db="EMBL/GenBank/DDBJ databases">
        <authorList>
            <person name="Dougan E. K."/>
            <person name="Rhodes N."/>
            <person name="Thang M."/>
            <person name="Chan C."/>
        </authorList>
    </citation>
    <scope>NUCLEOTIDE SEQUENCE</scope>
</reference>
<gene>
    <name evidence="8" type="ORF">PGLA1383_LOCUS1397</name>
</gene>
<dbReference type="InterPro" id="IPR002579">
    <property type="entry name" value="Met_Sox_Rdtase_MsrB_dom"/>
</dbReference>
<keyword evidence="9" id="KW-1185">Reference proteome</keyword>
<dbReference type="Gene3D" id="2.170.150.20">
    <property type="entry name" value="Peptide methionine sulfoxide reductase"/>
    <property type="match status" value="1"/>
</dbReference>
<keyword evidence="4" id="KW-0862">Zinc</keyword>
<dbReference type="SUPFAM" id="SSF48264">
    <property type="entry name" value="Cytochrome P450"/>
    <property type="match status" value="1"/>
</dbReference>
<keyword evidence="6" id="KW-0472">Membrane</keyword>
<proteinExistence type="inferred from homology"/>
<name>A0A813D9V5_POLGL</name>
<dbReference type="GO" id="GO:0006979">
    <property type="term" value="P:response to oxidative stress"/>
    <property type="evidence" value="ECO:0007669"/>
    <property type="project" value="InterPro"/>
</dbReference>
<dbReference type="InterPro" id="IPR036396">
    <property type="entry name" value="Cyt_P450_sf"/>
</dbReference>
<feature type="domain" description="MsrB" evidence="7">
    <location>
        <begin position="646"/>
        <end position="764"/>
    </location>
</feature>
<dbReference type="Proteomes" id="UP000654075">
    <property type="component" value="Unassembled WGS sequence"/>
</dbReference>
<keyword evidence="3" id="KW-0479">Metal-binding</keyword>
<comment type="caution">
    <text evidence="8">The sequence shown here is derived from an EMBL/GenBank/DDBJ whole genome shotgun (WGS) entry which is preliminary data.</text>
</comment>
<dbReference type="GO" id="GO:0004497">
    <property type="term" value="F:monooxygenase activity"/>
    <property type="evidence" value="ECO:0007669"/>
    <property type="project" value="InterPro"/>
</dbReference>
<dbReference type="GO" id="GO:0016705">
    <property type="term" value="F:oxidoreductase activity, acting on paired donors, with incorporation or reduction of molecular oxygen"/>
    <property type="evidence" value="ECO:0007669"/>
    <property type="project" value="InterPro"/>
</dbReference>
<comment type="similarity">
    <text evidence="2">Belongs to the MsrB Met sulfoxide reductase family.</text>
</comment>
<dbReference type="AlphaFoldDB" id="A0A813D9V5"/>
<evidence type="ECO:0000256" key="2">
    <source>
        <dbReference type="ARBA" id="ARBA00007174"/>
    </source>
</evidence>
<evidence type="ECO:0000259" key="7">
    <source>
        <dbReference type="PROSITE" id="PS51790"/>
    </source>
</evidence>
<dbReference type="Pfam" id="PF01641">
    <property type="entry name" value="SelR"/>
    <property type="match status" value="1"/>
</dbReference>